<dbReference type="EMBL" id="BQNJ01000001">
    <property type="protein sequence ID" value="GKH00666.1"/>
    <property type="molecule type" value="Genomic_DNA"/>
</dbReference>
<accession>A0AA37JKW3</accession>
<gene>
    <name evidence="1" type="ORF">CE91St55_26470</name>
</gene>
<name>A0AA37JKW3_9FIRM</name>
<proteinExistence type="predicted"/>
<sequence length="112" mass="13309">MVCTNIDSFTSLEIDGIRIVDESVLIRFFSDNGQYVKIWSGSKIYKKEKIWEDSQPTIDDFKRYIASPTAVKWYREVVKRKNITIPRYGEREYLGTVNYILDEDIVKFDRQI</sequence>
<protein>
    <submittedName>
        <fullName evidence="1">Uncharacterized protein</fullName>
    </submittedName>
</protein>
<dbReference type="AlphaFoldDB" id="A0AA37JKW3"/>
<reference evidence="1" key="1">
    <citation type="submission" date="2022-01" db="EMBL/GenBank/DDBJ databases">
        <title>Novel bile acid biosynthetic pathways are enriched in the microbiome of centenarians.</title>
        <authorList>
            <person name="Sato Y."/>
            <person name="Atarashi K."/>
            <person name="Plichta R.D."/>
            <person name="Arai Y."/>
            <person name="Sasajima S."/>
            <person name="Kearney M.S."/>
            <person name="Suda W."/>
            <person name="Takeshita K."/>
            <person name="Sasaki T."/>
            <person name="Okamoto S."/>
            <person name="Skelly N.A."/>
            <person name="Okamura Y."/>
            <person name="Vlamakis H."/>
            <person name="Li Y."/>
            <person name="Tanoue T."/>
            <person name="Takei H."/>
            <person name="Nittono H."/>
            <person name="Narushima S."/>
            <person name="Irie J."/>
            <person name="Itoh H."/>
            <person name="Moriya K."/>
            <person name="Sugiura Y."/>
            <person name="Suematsu M."/>
            <person name="Moritoki N."/>
            <person name="Shibata S."/>
            <person name="Littman R.D."/>
            <person name="Fischbach A.M."/>
            <person name="Uwamino Y."/>
            <person name="Inoue T."/>
            <person name="Honda A."/>
            <person name="Hattori M."/>
            <person name="Murai T."/>
            <person name="Xavier J.R."/>
            <person name="Hirose N."/>
            <person name="Honda K."/>
        </authorList>
    </citation>
    <scope>NUCLEOTIDE SEQUENCE</scope>
    <source>
        <strain evidence="1">CE91-St55</strain>
    </source>
</reference>
<evidence type="ECO:0000313" key="2">
    <source>
        <dbReference type="Proteomes" id="UP001055091"/>
    </source>
</evidence>
<comment type="caution">
    <text evidence="1">The sequence shown here is derived from an EMBL/GenBank/DDBJ whole genome shotgun (WGS) entry which is preliminary data.</text>
</comment>
<evidence type="ECO:0000313" key="1">
    <source>
        <dbReference type="EMBL" id="GKH00666.1"/>
    </source>
</evidence>
<dbReference type="Proteomes" id="UP001055091">
    <property type="component" value="Unassembled WGS sequence"/>
</dbReference>
<organism evidence="1 2">
    <name type="scientific">Hungatella hathewayi</name>
    <dbReference type="NCBI Taxonomy" id="154046"/>
    <lineage>
        <taxon>Bacteria</taxon>
        <taxon>Bacillati</taxon>
        <taxon>Bacillota</taxon>
        <taxon>Clostridia</taxon>
        <taxon>Lachnospirales</taxon>
        <taxon>Lachnospiraceae</taxon>
        <taxon>Hungatella</taxon>
    </lineage>
</organism>